<comment type="caution">
    <text evidence="5">The sequence shown here is derived from an EMBL/GenBank/DDBJ whole genome shotgun (WGS) entry which is preliminary data.</text>
</comment>
<reference evidence="6" key="1">
    <citation type="submission" date="2017-09" db="EMBL/GenBank/DDBJ databases">
        <title>Depth-based differentiation of microbial function through sediment-hosted aquifers and enrichment of novel symbionts in the deep terrestrial subsurface.</title>
        <authorList>
            <person name="Probst A.J."/>
            <person name="Ladd B."/>
            <person name="Jarett J.K."/>
            <person name="Geller-Mcgrath D.E."/>
            <person name="Sieber C.M.K."/>
            <person name="Emerson J.B."/>
            <person name="Anantharaman K."/>
            <person name="Thomas B.C."/>
            <person name="Malmstrom R."/>
            <person name="Stieglmeier M."/>
            <person name="Klingl A."/>
            <person name="Woyke T."/>
            <person name="Ryan C.M."/>
            <person name="Banfield J.F."/>
        </authorList>
    </citation>
    <scope>NUCLEOTIDE SEQUENCE [LARGE SCALE GENOMIC DNA]</scope>
</reference>
<evidence type="ECO:0000256" key="1">
    <source>
        <dbReference type="ARBA" id="ARBA00022553"/>
    </source>
</evidence>
<gene>
    <name evidence="5" type="ORF">COT25_04735</name>
</gene>
<feature type="modified residue" description="4-aspartylphosphate" evidence="3">
    <location>
        <position position="63"/>
    </location>
</feature>
<dbReference type="PROSITE" id="PS50110">
    <property type="entry name" value="RESPONSE_REGULATORY"/>
    <property type="match status" value="1"/>
</dbReference>
<dbReference type="CDD" id="cd00156">
    <property type="entry name" value="REC"/>
    <property type="match status" value="1"/>
</dbReference>
<dbReference type="InterPro" id="IPR001789">
    <property type="entry name" value="Sig_transdc_resp-reg_receiver"/>
</dbReference>
<dbReference type="InterPro" id="IPR050595">
    <property type="entry name" value="Bact_response_regulator"/>
</dbReference>
<proteinExistence type="predicted"/>
<evidence type="ECO:0000313" key="6">
    <source>
        <dbReference type="Proteomes" id="UP000228711"/>
    </source>
</evidence>
<dbReference type="PANTHER" id="PTHR44591">
    <property type="entry name" value="STRESS RESPONSE REGULATOR PROTEIN 1"/>
    <property type="match status" value="1"/>
</dbReference>
<organism evidence="5 6">
    <name type="scientific">Candidatus Kerfeldbacteria bacterium CG08_land_8_20_14_0_20_42_7</name>
    <dbReference type="NCBI Taxonomy" id="2014245"/>
    <lineage>
        <taxon>Bacteria</taxon>
        <taxon>Candidatus Kerfeldiibacteriota</taxon>
    </lineage>
</organism>
<keyword evidence="2" id="KW-0902">Two-component regulatory system</keyword>
<sequence length="138" mass="16005">MPTKAKAKKQSKGKILFVEDDKFLSEMFRQKFVMEGYKPIMAHTAISAVLALRDENPKALILDVVLPDSECWMILEYFRKKKDTKPVPVMILTNWDNAEYKTKAEQLGADAFIVKYQTTPEKLVEIMEDLIKKYEAKK</sequence>
<dbReference type="Pfam" id="PF00072">
    <property type="entry name" value="Response_reg"/>
    <property type="match status" value="1"/>
</dbReference>
<dbReference type="SUPFAM" id="SSF52172">
    <property type="entry name" value="CheY-like"/>
    <property type="match status" value="1"/>
</dbReference>
<dbReference type="Proteomes" id="UP000228711">
    <property type="component" value="Unassembled WGS sequence"/>
</dbReference>
<dbReference type="SMART" id="SM00448">
    <property type="entry name" value="REC"/>
    <property type="match status" value="1"/>
</dbReference>
<evidence type="ECO:0000313" key="5">
    <source>
        <dbReference type="EMBL" id="PIS41137.1"/>
    </source>
</evidence>
<evidence type="ECO:0000256" key="3">
    <source>
        <dbReference type="PROSITE-ProRule" id="PRU00169"/>
    </source>
</evidence>
<dbReference type="GO" id="GO:0000160">
    <property type="term" value="P:phosphorelay signal transduction system"/>
    <property type="evidence" value="ECO:0007669"/>
    <property type="project" value="UniProtKB-KW"/>
</dbReference>
<name>A0A2H0YRK9_9BACT</name>
<dbReference type="Gene3D" id="3.40.50.2300">
    <property type="match status" value="1"/>
</dbReference>
<dbReference type="AlphaFoldDB" id="A0A2H0YRK9"/>
<feature type="domain" description="Response regulatory" evidence="4">
    <location>
        <begin position="14"/>
        <end position="130"/>
    </location>
</feature>
<evidence type="ECO:0000259" key="4">
    <source>
        <dbReference type="PROSITE" id="PS50110"/>
    </source>
</evidence>
<accession>A0A2H0YRK9</accession>
<evidence type="ECO:0000256" key="2">
    <source>
        <dbReference type="ARBA" id="ARBA00023012"/>
    </source>
</evidence>
<dbReference type="EMBL" id="PEXV01000151">
    <property type="protein sequence ID" value="PIS41137.1"/>
    <property type="molecule type" value="Genomic_DNA"/>
</dbReference>
<dbReference type="PANTHER" id="PTHR44591:SF14">
    <property type="entry name" value="PROTEIN PILG"/>
    <property type="match status" value="1"/>
</dbReference>
<protein>
    <recommendedName>
        <fullName evidence="4">Response regulatory domain-containing protein</fullName>
    </recommendedName>
</protein>
<keyword evidence="1 3" id="KW-0597">Phosphoprotein</keyword>
<dbReference type="InterPro" id="IPR011006">
    <property type="entry name" value="CheY-like_superfamily"/>
</dbReference>